<reference evidence="2" key="1">
    <citation type="submission" date="2018-12" db="EMBL/GenBank/DDBJ databases">
        <title>Complete genome sequence of an uncultured bacterium of the candidate phylum Bipolaricaulota.</title>
        <authorList>
            <person name="Kadnikov V.V."/>
            <person name="Mardanov A.V."/>
            <person name="Beletsky A.V."/>
            <person name="Frank Y.A."/>
            <person name="Karnachuk O.V."/>
            <person name="Ravin N.V."/>
        </authorList>
    </citation>
    <scope>NUCLEOTIDE SEQUENCE [LARGE SCALE GENOMIC DNA]</scope>
</reference>
<dbReference type="AlphaFoldDB" id="A0A410FW26"/>
<protein>
    <submittedName>
        <fullName evidence="1">Uncharacterized protein</fullName>
    </submittedName>
</protein>
<sequence length="70" mass="7308">MELAHGVLMLALAGAAVMANARFPGRVRDSTQAEQAALAQVMSGGLRLARGILTIKGLGAERRFSPTWSG</sequence>
<gene>
    <name evidence="1" type="ORF">BIP78_1395</name>
</gene>
<accession>A0A410FW26</accession>
<proteinExistence type="predicted"/>
<name>A0A410FW26_BIPS1</name>
<evidence type="ECO:0000313" key="1">
    <source>
        <dbReference type="EMBL" id="QAA77161.1"/>
    </source>
</evidence>
<dbReference type="EMBL" id="CP034928">
    <property type="protein sequence ID" value="QAA77161.1"/>
    <property type="molecule type" value="Genomic_DNA"/>
</dbReference>
<evidence type="ECO:0000313" key="2">
    <source>
        <dbReference type="Proteomes" id="UP000287233"/>
    </source>
</evidence>
<organism evidence="1 2">
    <name type="scientific">Bipolaricaulis sibiricus</name>
    <dbReference type="NCBI Taxonomy" id="2501609"/>
    <lineage>
        <taxon>Bacteria</taxon>
        <taxon>Candidatus Bipolaricaulota</taxon>
        <taxon>Candidatus Bipolaricaulia</taxon>
        <taxon>Candidatus Bipolaricaulales</taxon>
        <taxon>Candidatus Bipolaricaulaceae</taxon>
        <taxon>Candidatus Bipolaricaulis</taxon>
    </lineage>
</organism>
<dbReference type="KEGG" id="bih:BIP78_1395"/>
<dbReference type="Proteomes" id="UP000287233">
    <property type="component" value="Chromosome"/>
</dbReference>